<dbReference type="EMBL" id="CP075901">
    <property type="protein sequence ID" value="QWB32027.1"/>
    <property type="molecule type" value="Genomic_DNA"/>
</dbReference>
<proteinExistence type="predicted"/>
<keyword evidence="2" id="KW-1185">Reference proteome</keyword>
<protein>
    <recommendedName>
        <fullName evidence="3">Relaxasome subunit MobC</fullName>
    </recommendedName>
</protein>
<organism evidence="1 2">
    <name type="scientific">Exiguobacterium acetylicum</name>
    <name type="common">Brevibacterium acetylicum</name>
    <dbReference type="NCBI Taxonomy" id="41170"/>
    <lineage>
        <taxon>Bacteria</taxon>
        <taxon>Bacillati</taxon>
        <taxon>Bacillota</taxon>
        <taxon>Bacilli</taxon>
        <taxon>Bacillales</taxon>
        <taxon>Bacillales Family XII. Incertae Sedis</taxon>
        <taxon>Exiguobacterium</taxon>
    </lineage>
</organism>
<evidence type="ECO:0000313" key="1">
    <source>
        <dbReference type="EMBL" id="QWB32027.1"/>
    </source>
</evidence>
<evidence type="ECO:0000313" key="2">
    <source>
        <dbReference type="Proteomes" id="UP000679498"/>
    </source>
</evidence>
<dbReference type="GeneID" id="88813493"/>
<gene>
    <name evidence="1" type="ORF">KKI46_17455</name>
</gene>
<reference evidence="1 2" key="1">
    <citation type="submission" date="2021-05" db="EMBL/GenBank/DDBJ databases">
        <title>Biocontrol using Exiguobacterium acetylicum SI17 against litchi downy blight caused by Peronophythora litchii.</title>
        <authorList>
            <person name="Zheng L."/>
        </authorList>
    </citation>
    <scope>NUCLEOTIDE SEQUENCE [LARGE SCALE GENOMIC DNA]</scope>
    <source>
        <strain evidence="1 2">SI17</strain>
        <plasmid evidence="1 2">p4</plasmid>
    </source>
</reference>
<name>A0ABX8GG78_EXIAC</name>
<geneLocation type="plasmid" evidence="1 2">
    <name>p4</name>
</geneLocation>
<evidence type="ECO:0008006" key="3">
    <source>
        <dbReference type="Google" id="ProtNLM"/>
    </source>
</evidence>
<sequence>MSKKERPNLDEVNKKLNELKARKKTLAREVKYQDSIEKRKQRTRRLVHTGALAEKYFKIEHLTIEQREEVFKIFSPYIKQNMPKKFTKKE</sequence>
<accession>A0ABX8GG78</accession>
<keyword evidence="1" id="KW-0614">Plasmid</keyword>
<dbReference type="Proteomes" id="UP000679498">
    <property type="component" value="Plasmid p4"/>
</dbReference>
<dbReference type="RefSeq" id="WP_214814339.1">
    <property type="nucleotide sequence ID" value="NZ_CP075901.1"/>
</dbReference>